<protein>
    <submittedName>
        <fullName evidence="2">Uncharacterized protein</fullName>
    </submittedName>
</protein>
<feature type="region of interest" description="Disordered" evidence="1">
    <location>
        <begin position="116"/>
        <end position="147"/>
    </location>
</feature>
<proteinExistence type="predicted"/>
<evidence type="ECO:0000256" key="1">
    <source>
        <dbReference type="SAM" id="MobiDB-lite"/>
    </source>
</evidence>
<organism evidence="2 3">
    <name type="scientific">Nitzschia inconspicua</name>
    <dbReference type="NCBI Taxonomy" id="303405"/>
    <lineage>
        <taxon>Eukaryota</taxon>
        <taxon>Sar</taxon>
        <taxon>Stramenopiles</taxon>
        <taxon>Ochrophyta</taxon>
        <taxon>Bacillariophyta</taxon>
        <taxon>Bacillariophyceae</taxon>
        <taxon>Bacillariophycidae</taxon>
        <taxon>Bacillariales</taxon>
        <taxon>Bacillariaceae</taxon>
        <taxon>Nitzschia</taxon>
    </lineage>
</organism>
<accession>A0A9K3PEY0</accession>
<sequence length="273" mass="29603">MVVSQPERILPFVALFILDGVPVPPTMVVSQPARILPFIALFTLDGVPRPSTMVVCPTARISLSLAPPSLHRGPVPTRKDIASLDTLSDHITPLPTPVPSSANTLATGRETLFSTTGTIAPPHQVGTRTMTRSPRAGPLRPAHTSTNDTMFHSDRTLLFPTFIYGLAGAPARPVGSCAQFLFMTAALSSFPWFNHRLQFNLIPPFRHIQCHYPSPATFRSIRRLAFPPLSPAVVTTLLPTPCRDIQILHGGCAFPPAPIRPTHCSGIRRSPPL</sequence>
<keyword evidence="3" id="KW-1185">Reference proteome</keyword>
<dbReference type="Proteomes" id="UP000693970">
    <property type="component" value="Unassembled WGS sequence"/>
</dbReference>
<evidence type="ECO:0000313" key="3">
    <source>
        <dbReference type="Proteomes" id="UP000693970"/>
    </source>
</evidence>
<comment type="caution">
    <text evidence="2">The sequence shown here is derived from an EMBL/GenBank/DDBJ whole genome shotgun (WGS) entry which is preliminary data.</text>
</comment>
<evidence type="ECO:0000313" key="2">
    <source>
        <dbReference type="EMBL" id="KAG7344863.1"/>
    </source>
</evidence>
<dbReference type="EMBL" id="JAGRRH010000022">
    <property type="protein sequence ID" value="KAG7344863.1"/>
    <property type="molecule type" value="Genomic_DNA"/>
</dbReference>
<reference evidence="2" key="1">
    <citation type="journal article" date="2021" name="Sci. Rep.">
        <title>Diploid genomic architecture of Nitzschia inconspicua, an elite biomass production diatom.</title>
        <authorList>
            <person name="Oliver A."/>
            <person name="Podell S."/>
            <person name="Pinowska A."/>
            <person name="Traller J.C."/>
            <person name="Smith S.R."/>
            <person name="McClure R."/>
            <person name="Beliaev A."/>
            <person name="Bohutskyi P."/>
            <person name="Hill E.A."/>
            <person name="Rabines A."/>
            <person name="Zheng H."/>
            <person name="Allen L.Z."/>
            <person name="Kuo A."/>
            <person name="Grigoriev I.V."/>
            <person name="Allen A.E."/>
            <person name="Hazlebeck D."/>
            <person name="Allen E.E."/>
        </authorList>
    </citation>
    <scope>NUCLEOTIDE SEQUENCE</scope>
    <source>
        <strain evidence="2">Hildebrandi</strain>
    </source>
</reference>
<dbReference type="AlphaFoldDB" id="A0A9K3PEY0"/>
<gene>
    <name evidence="2" type="ORF">IV203_032394</name>
</gene>
<name>A0A9K3PEY0_9STRA</name>
<reference evidence="2" key="2">
    <citation type="submission" date="2021-04" db="EMBL/GenBank/DDBJ databases">
        <authorList>
            <person name="Podell S."/>
        </authorList>
    </citation>
    <scope>NUCLEOTIDE SEQUENCE</scope>
    <source>
        <strain evidence="2">Hildebrandi</strain>
    </source>
</reference>